<protein>
    <recommendedName>
        <fullName evidence="3">Nephrocystin 3-like N-terminal domain-containing protein</fullName>
    </recommendedName>
</protein>
<reference evidence="4 5" key="1">
    <citation type="journal article" date="2024" name="IMA Fungus">
        <title>IMA Genome - F19 : A genome assembly and annotation guide to empower mycologists, including annotated draft genome sequences of Ceratocystis pirilliformis, Diaporthe australafricana, Fusarium ophioides, Paecilomyces lecythidis, and Sporothrix stenoceras.</title>
        <authorList>
            <person name="Aylward J."/>
            <person name="Wilson A.M."/>
            <person name="Visagie C.M."/>
            <person name="Spraker J."/>
            <person name="Barnes I."/>
            <person name="Buitendag C."/>
            <person name="Ceriani C."/>
            <person name="Del Mar Angel L."/>
            <person name="du Plessis D."/>
            <person name="Fuchs T."/>
            <person name="Gasser K."/>
            <person name="Kramer D."/>
            <person name="Li W."/>
            <person name="Munsamy K."/>
            <person name="Piso A."/>
            <person name="Price J.L."/>
            <person name="Sonnekus B."/>
            <person name="Thomas C."/>
            <person name="van der Nest A."/>
            <person name="van Dijk A."/>
            <person name="van Heerden A."/>
            <person name="van Vuuren N."/>
            <person name="Yilmaz N."/>
            <person name="Duong T.A."/>
            <person name="van der Merwe N.A."/>
            <person name="Wingfield M.J."/>
            <person name="Wingfield B.D."/>
        </authorList>
    </citation>
    <scope>NUCLEOTIDE SEQUENCE [LARGE SCALE GENOMIC DNA]</scope>
    <source>
        <strain evidence="4 5">CMW 18300</strain>
    </source>
</reference>
<evidence type="ECO:0000256" key="2">
    <source>
        <dbReference type="SAM" id="Coils"/>
    </source>
</evidence>
<dbReference type="Gene3D" id="3.40.50.300">
    <property type="entry name" value="P-loop containing nucleotide triphosphate hydrolases"/>
    <property type="match status" value="1"/>
</dbReference>
<dbReference type="Proteomes" id="UP001583177">
    <property type="component" value="Unassembled WGS sequence"/>
</dbReference>
<dbReference type="InterPro" id="IPR027417">
    <property type="entry name" value="P-loop_NTPase"/>
</dbReference>
<feature type="domain" description="Nephrocystin 3-like N-terminal" evidence="3">
    <location>
        <begin position="278"/>
        <end position="448"/>
    </location>
</feature>
<dbReference type="InterPro" id="IPR056884">
    <property type="entry name" value="NPHP3-like_N"/>
</dbReference>
<evidence type="ECO:0000259" key="3">
    <source>
        <dbReference type="Pfam" id="PF24883"/>
    </source>
</evidence>
<dbReference type="PANTHER" id="PTHR10039:SF5">
    <property type="entry name" value="NACHT DOMAIN-CONTAINING PROTEIN"/>
    <property type="match status" value="1"/>
</dbReference>
<sequence>MDPLSAIGLVSSVITFIDFGYEVISAAKEVHASATGTTKANEHTGFLNTRMKTVANDLANARTNPGAMSADKRRLIELADKCLGLSNDLETLLDKLKAKDPKSKRQVLSSIVQNLRKQDKKRELEARLDQCREQLHLQLSHTARLDSLSRLDQITQTGRCQERELASLNQQLAILKHALAGMNPHSKLQDEARSVLDLSDLAISKVVQNKLLEALRFEKMESRFDNIEDAHAETFKWILGNESPSSGMMQTLDTDDPWSSNLLKHLEEEEPLRREIQKHFTNWLSTGNGIFHISGKPGAGKSTLMKYFAESDDLKEYLNTWAGGKELVFASFFFWRHGNDYQKSLSGLLRSLLYSVLDQNPKLARTVFPTHWEAASHSSGKTLHFRQSDIQKAFINLTKTSDVYHKHKFAFFIDGLDEFEGHDDTLVKTLLEWAQSGLENIKICVSSRELPIFQQRFSKCPKFRLHEATYHDIFLFVYDTLQNNEDVKLMSKPHEVVDLGRKIVERAEGVFLWTSLTLRLMERGLVLEESIEDLKNSIDVLPTEVEQLFRVIFDSIKTEPDLGKRRKAMRFLALAVDEIKVRMCSGRLYLSHLSFMDDYDRNPDFSTHLQGQLNDSESIEPDFEDDGSPASVIFPKTKAFKLFLEKLKSRKSHYWLGTDIERLISLSNYFRVPDTSTLFSTLNHLRQLAKVAIKSVWLIRSLYTVEWDSERHVGFVRAHLVKCDSEAYILLTALQYGLYEFYPADSLDTVLGGEVVLHCSGA</sequence>
<evidence type="ECO:0000313" key="5">
    <source>
        <dbReference type="Proteomes" id="UP001583177"/>
    </source>
</evidence>
<feature type="coiled-coil region" evidence="2">
    <location>
        <begin position="114"/>
        <end position="171"/>
    </location>
</feature>
<dbReference type="SUPFAM" id="SSF52540">
    <property type="entry name" value="P-loop containing nucleoside triphosphate hydrolases"/>
    <property type="match status" value="1"/>
</dbReference>
<organism evidence="4 5">
    <name type="scientific">Diaporthe australafricana</name>
    <dbReference type="NCBI Taxonomy" id="127596"/>
    <lineage>
        <taxon>Eukaryota</taxon>
        <taxon>Fungi</taxon>
        <taxon>Dikarya</taxon>
        <taxon>Ascomycota</taxon>
        <taxon>Pezizomycotina</taxon>
        <taxon>Sordariomycetes</taxon>
        <taxon>Sordariomycetidae</taxon>
        <taxon>Diaporthales</taxon>
        <taxon>Diaporthaceae</taxon>
        <taxon>Diaporthe</taxon>
    </lineage>
</organism>
<dbReference type="PANTHER" id="PTHR10039">
    <property type="entry name" value="AMELOGENIN"/>
    <property type="match status" value="1"/>
</dbReference>
<gene>
    <name evidence="4" type="ORF">Daus18300_000442</name>
</gene>
<keyword evidence="1" id="KW-0677">Repeat</keyword>
<keyword evidence="2" id="KW-0175">Coiled coil</keyword>
<name>A0ABR3Y3I2_9PEZI</name>
<comment type="caution">
    <text evidence="4">The sequence shown here is derived from an EMBL/GenBank/DDBJ whole genome shotgun (WGS) entry which is preliminary data.</text>
</comment>
<evidence type="ECO:0000313" key="4">
    <source>
        <dbReference type="EMBL" id="KAL1882804.1"/>
    </source>
</evidence>
<evidence type="ECO:0000256" key="1">
    <source>
        <dbReference type="ARBA" id="ARBA00022737"/>
    </source>
</evidence>
<dbReference type="Pfam" id="PF24883">
    <property type="entry name" value="NPHP3_N"/>
    <property type="match status" value="1"/>
</dbReference>
<accession>A0ABR3Y3I2</accession>
<keyword evidence="5" id="KW-1185">Reference proteome</keyword>
<dbReference type="EMBL" id="JAWRVE010000003">
    <property type="protein sequence ID" value="KAL1882804.1"/>
    <property type="molecule type" value="Genomic_DNA"/>
</dbReference>
<proteinExistence type="predicted"/>